<feature type="DNA-binding region" description="OmpR/PhoB-type" evidence="5">
    <location>
        <begin position="3"/>
        <end position="100"/>
    </location>
</feature>
<dbReference type="InterPro" id="IPR016032">
    <property type="entry name" value="Sig_transdc_resp-reg_C-effctor"/>
</dbReference>
<organism evidence="8 9">
    <name type="scientific">Actinophytocola xinjiangensis</name>
    <dbReference type="NCBI Taxonomy" id="485602"/>
    <lineage>
        <taxon>Bacteria</taxon>
        <taxon>Bacillati</taxon>
        <taxon>Actinomycetota</taxon>
        <taxon>Actinomycetes</taxon>
        <taxon>Pseudonocardiales</taxon>
        <taxon>Pseudonocardiaceae</taxon>
    </lineage>
</organism>
<dbReference type="InterPro" id="IPR001867">
    <property type="entry name" value="OmpR/PhoB-type_DNA-bd"/>
</dbReference>
<dbReference type="PANTHER" id="PTHR35807:SF1">
    <property type="entry name" value="TRANSCRIPTIONAL REGULATOR REDD"/>
    <property type="match status" value="1"/>
</dbReference>
<dbReference type="SUPFAM" id="SSF52540">
    <property type="entry name" value="P-loop containing nucleoside triphosphate hydrolases"/>
    <property type="match status" value="1"/>
</dbReference>
<sequence>MSSAQLRPTHLEFRLLGALELSIGGERHPLGGSRQEKVLTLLLLNGNRVVATTTMVDALWDDPPVTGRRQVHNAVARIRQILGDRREVITTDGPGYRLRVADDYRFSNAVVSARREAAGGSWRAAARAVAAGLELWRGPALNGVSGAMFLAAAARLDEERIAARELLTACRLEMGEAASLVPELTELIAEHPLRENLRRQLMLALYRSGRQAGALELYEQTRALLADELGLVPSPDLDLLHQRVLRNDPALDLPVTRSPGPVTSVFATRPNSLPREAADFVGRAAELKQLRAAMPAAIVTLDGMAGIGKTALAVRLAHLVAGHYPDGLLFVDLHGYTDGRAPLSPATALDVLLRGLGVPADQVPADLTARADRWRSQVATRRILVVVDNARDADQVRPLLPGAPGAGVIVTSRRRLAAFNVSYRQLSSRQRALCAEDRRATPVRRGVLASEAPAAGHRAALPAGGAGRPAAARPAHRDRLVSPVRPAGRPARRPARRSGRAAGAPR</sequence>
<feature type="domain" description="OmpR/PhoB-type" evidence="7">
    <location>
        <begin position="3"/>
        <end position="100"/>
    </location>
</feature>
<gene>
    <name evidence="8" type="ORF">BLA60_40885</name>
</gene>
<dbReference type="InterPro" id="IPR036388">
    <property type="entry name" value="WH-like_DNA-bd_sf"/>
</dbReference>
<dbReference type="SMART" id="SM01043">
    <property type="entry name" value="BTAD"/>
    <property type="match status" value="1"/>
</dbReference>
<protein>
    <recommendedName>
        <fullName evidence="7">OmpR/PhoB-type domain-containing protein</fullName>
    </recommendedName>
</protein>
<dbReference type="Gene3D" id="1.25.40.10">
    <property type="entry name" value="Tetratricopeptide repeat domain"/>
    <property type="match status" value="1"/>
</dbReference>
<dbReference type="Gene3D" id="1.10.10.10">
    <property type="entry name" value="Winged helix-like DNA-binding domain superfamily/Winged helix DNA-binding domain"/>
    <property type="match status" value="1"/>
</dbReference>
<keyword evidence="3 5" id="KW-0238">DNA-binding</keyword>
<dbReference type="PANTHER" id="PTHR35807">
    <property type="entry name" value="TRANSCRIPTIONAL REGULATOR REDD-RELATED"/>
    <property type="match status" value="1"/>
</dbReference>
<dbReference type="Gene3D" id="3.40.50.300">
    <property type="entry name" value="P-loop containing nucleotide triphosphate hydrolases"/>
    <property type="match status" value="1"/>
</dbReference>
<dbReference type="GO" id="GO:0003677">
    <property type="term" value="F:DNA binding"/>
    <property type="evidence" value="ECO:0007669"/>
    <property type="project" value="UniProtKB-UniRule"/>
</dbReference>
<evidence type="ECO:0000313" key="9">
    <source>
        <dbReference type="Proteomes" id="UP000185696"/>
    </source>
</evidence>
<dbReference type="GO" id="GO:0000160">
    <property type="term" value="P:phosphorelay signal transduction system"/>
    <property type="evidence" value="ECO:0007669"/>
    <property type="project" value="InterPro"/>
</dbReference>
<feature type="region of interest" description="Disordered" evidence="6">
    <location>
        <begin position="458"/>
        <end position="506"/>
    </location>
</feature>
<dbReference type="SMART" id="SM00862">
    <property type="entry name" value="Trans_reg_C"/>
    <property type="match status" value="1"/>
</dbReference>
<evidence type="ECO:0000259" key="7">
    <source>
        <dbReference type="PROSITE" id="PS51755"/>
    </source>
</evidence>
<evidence type="ECO:0000313" key="8">
    <source>
        <dbReference type="EMBL" id="OLF04405.1"/>
    </source>
</evidence>
<keyword evidence="4" id="KW-0804">Transcription</keyword>
<dbReference type="OrthoDB" id="7628974at2"/>
<evidence type="ECO:0000256" key="6">
    <source>
        <dbReference type="SAM" id="MobiDB-lite"/>
    </source>
</evidence>
<proteinExistence type="inferred from homology"/>
<dbReference type="AlphaFoldDB" id="A0A7Z1AUE4"/>
<dbReference type="PROSITE" id="PS51755">
    <property type="entry name" value="OMPR_PHOB"/>
    <property type="match status" value="1"/>
</dbReference>
<dbReference type="InterPro" id="IPR027417">
    <property type="entry name" value="P-loop_NTPase"/>
</dbReference>
<dbReference type="GO" id="GO:0006355">
    <property type="term" value="P:regulation of DNA-templated transcription"/>
    <property type="evidence" value="ECO:0007669"/>
    <property type="project" value="InterPro"/>
</dbReference>
<feature type="compositionally biased region" description="Low complexity" evidence="6">
    <location>
        <begin position="458"/>
        <end position="473"/>
    </location>
</feature>
<dbReference type="InterPro" id="IPR005158">
    <property type="entry name" value="BTAD"/>
</dbReference>
<dbReference type="InterPro" id="IPR011990">
    <property type="entry name" value="TPR-like_helical_dom_sf"/>
</dbReference>
<evidence type="ECO:0000256" key="3">
    <source>
        <dbReference type="ARBA" id="ARBA00023125"/>
    </source>
</evidence>
<keyword evidence="9" id="KW-1185">Reference proteome</keyword>
<dbReference type="Pfam" id="PF00486">
    <property type="entry name" value="Trans_reg_C"/>
    <property type="match status" value="1"/>
</dbReference>
<evidence type="ECO:0000256" key="2">
    <source>
        <dbReference type="ARBA" id="ARBA00023015"/>
    </source>
</evidence>
<keyword evidence="2" id="KW-0805">Transcription regulation</keyword>
<dbReference type="Pfam" id="PF03704">
    <property type="entry name" value="BTAD"/>
    <property type="match status" value="1"/>
</dbReference>
<name>A0A7Z1AUE4_9PSEU</name>
<evidence type="ECO:0000256" key="5">
    <source>
        <dbReference type="PROSITE-ProRule" id="PRU01091"/>
    </source>
</evidence>
<comment type="similarity">
    <text evidence="1">Belongs to the AfsR/DnrI/RedD regulatory family.</text>
</comment>
<dbReference type="SUPFAM" id="SSF46894">
    <property type="entry name" value="C-terminal effector domain of the bipartite response regulators"/>
    <property type="match status" value="1"/>
</dbReference>
<feature type="compositionally biased region" description="Basic residues" evidence="6">
    <location>
        <begin position="490"/>
        <end position="499"/>
    </location>
</feature>
<accession>A0A7Z1AUE4</accession>
<evidence type="ECO:0000256" key="4">
    <source>
        <dbReference type="ARBA" id="ARBA00023163"/>
    </source>
</evidence>
<dbReference type="CDD" id="cd15831">
    <property type="entry name" value="BTAD"/>
    <property type="match status" value="1"/>
</dbReference>
<dbReference type="RefSeq" id="WP_075138488.1">
    <property type="nucleotide sequence ID" value="NZ_MSIF01000045.1"/>
</dbReference>
<dbReference type="Proteomes" id="UP000185696">
    <property type="component" value="Unassembled WGS sequence"/>
</dbReference>
<reference evidence="8 9" key="1">
    <citation type="submission" date="2016-12" db="EMBL/GenBank/DDBJ databases">
        <title>The draft genome sequence of Actinophytocola xinjiangensis.</title>
        <authorList>
            <person name="Wang W."/>
            <person name="Yuan L."/>
        </authorList>
    </citation>
    <scope>NUCLEOTIDE SEQUENCE [LARGE SCALE GENOMIC DNA]</scope>
    <source>
        <strain evidence="8 9">CGMCC 4.4663</strain>
    </source>
</reference>
<evidence type="ECO:0000256" key="1">
    <source>
        <dbReference type="ARBA" id="ARBA00005820"/>
    </source>
</evidence>
<comment type="caution">
    <text evidence="8">The sequence shown here is derived from an EMBL/GenBank/DDBJ whole genome shotgun (WGS) entry which is preliminary data.</text>
</comment>
<dbReference type="InterPro" id="IPR051677">
    <property type="entry name" value="AfsR-DnrI-RedD_regulator"/>
</dbReference>
<dbReference type="EMBL" id="MSIF01000045">
    <property type="protein sequence ID" value="OLF04405.1"/>
    <property type="molecule type" value="Genomic_DNA"/>
</dbReference>
<dbReference type="SUPFAM" id="SSF48452">
    <property type="entry name" value="TPR-like"/>
    <property type="match status" value="1"/>
</dbReference>